<organism evidence="4 5">
    <name type="scientific">Armadillidium nasatum</name>
    <dbReference type="NCBI Taxonomy" id="96803"/>
    <lineage>
        <taxon>Eukaryota</taxon>
        <taxon>Metazoa</taxon>
        <taxon>Ecdysozoa</taxon>
        <taxon>Arthropoda</taxon>
        <taxon>Crustacea</taxon>
        <taxon>Multicrustacea</taxon>
        <taxon>Malacostraca</taxon>
        <taxon>Eumalacostraca</taxon>
        <taxon>Peracarida</taxon>
        <taxon>Isopoda</taxon>
        <taxon>Oniscidea</taxon>
        <taxon>Crinocheta</taxon>
        <taxon>Armadillidiidae</taxon>
        <taxon>Armadillidium</taxon>
    </lineage>
</organism>
<comment type="subcellular location">
    <subcellularLocation>
        <location evidence="3">Golgi apparatus</location>
        <location evidence="3">Golgi stack membrane</location>
        <topology evidence="3">Single-pass type II membrane protein</topology>
    </subcellularLocation>
</comment>
<sequence length="204" mass="23713">IISGMAIPSELHIKYNKTITINEENFSLPLLMVNSVGRLGNIMGEYASLFALGKLYNVSVLLLPEMKKSFSGIFPHITMKVLPSDFDRKRCVDISFDDSYKNICNYSPIQLAAAGLFGPLCFIIRDYPFEMKLFHSVREDILTEFKFSEEILKKVDKFYTSIKNTKRRKFNYEHYTFVGIHIRMTDYKHHMKVTCQVIITLLMQ</sequence>
<protein>
    <recommendedName>
        <fullName evidence="3">L-Fucosyltransferase</fullName>
        <ecNumber evidence="3">2.4.1.-</ecNumber>
    </recommendedName>
</protein>
<dbReference type="UniPathway" id="UPA00378"/>
<comment type="caution">
    <text evidence="4">The sequence shown here is derived from an EMBL/GenBank/DDBJ whole genome shotgun (WGS) entry which is preliminary data.</text>
</comment>
<dbReference type="OrthoDB" id="10010525at2759"/>
<keyword evidence="5" id="KW-1185">Reference proteome</keyword>
<keyword evidence="3" id="KW-0325">Glycoprotein</keyword>
<accession>A0A5N5SZ56</accession>
<dbReference type="EC" id="2.4.1.-" evidence="3"/>
<keyword evidence="3" id="KW-0333">Golgi apparatus</keyword>
<dbReference type="GO" id="GO:0008107">
    <property type="term" value="F:galactoside 2-alpha-L-fucosyltransferase activity"/>
    <property type="evidence" value="ECO:0007669"/>
    <property type="project" value="InterPro"/>
</dbReference>
<feature type="non-terminal residue" evidence="4">
    <location>
        <position position="1"/>
    </location>
</feature>
<evidence type="ECO:0000256" key="3">
    <source>
        <dbReference type="RuleBase" id="RU363129"/>
    </source>
</evidence>
<keyword evidence="3" id="KW-0812">Transmembrane</keyword>
<keyword evidence="1 3" id="KW-0328">Glycosyltransferase</keyword>
<dbReference type="PANTHER" id="PTHR11927:SF9">
    <property type="entry name" value="L-FUCOSYLTRANSFERASE"/>
    <property type="match status" value="1"/>
</dbReference>
<proteinExistence type="inferred from homology"/>
<dbReference type="Pfam" id="PF01531">
    <property type="entry name" value="Glyco_transf_11"/>
    <property type="match status" value="1"/>
</dbReference>
<comment type="similarity">
    <text evidence="3">Belongs to the glycosyltransferase 11 family.</text>
</comment>
<dbReference type="PANTHER" id="PTHR11927">
    <property type="entry name" value="GALACTOSIDE 2-L-FUCOSYLTRANSFERASE"/>
    <property type="match status" value="1"/>
</dbReference>
<dbReference type="Proteomes" id="UP000326759">
    <property type="component" value="Unassembled WGS sequence"/>
</dbReference>
<dbReference type="InterPro" id="IPR002516">
    <property type="entry name" value="Glyco_trans_11"/>
</dbReference>
<evidence type="ECO:0000313" key="4">
    <source>
        <dbReference type="EMBL" id="KAB7499496.1"/>
    </source>
</evidence>
<gene>
    <name evidence="4" type="primary">FUT2_1</name>
    <name evidence="4" type="ORF">Anas_14283</name>
</gene>
<dbReference type="EMBL" id="SEYY01018101">
    <property type="protein sequence ID" value="KAB7499496.1"/>
    <property type="molecule type" value="Genomic_DNA"/>
</dbReference>
<evidence type="ECO:0000256" key="1">
    <source>
        <dbReference type="ARBA" id="ARBA00022676"/>
    </source>
</evidence>
<dbReference type="AlphaFoldDB" id="A0A5N5SZ56"/>
<dbReference type="GO" id="GO:0005975">
    <property type="term" value="P:carbohydrate metabolic process"/>
    <property type="evidence" value="ECO:0007669"/>
    <property type="project" value="InterPro"/>
</dbReference>
<keyword evidence="2 3" id="KW-0808">Transferase</keyword>
<keyword evidence="3" id="KW-0735">Signal-anchor</keyword>
<evidence type="ECO:0000313" key="5">
    <source>
        <dbReference type="Proteomes" id="UP000326759"/>
    </source>
</evidence>
<reference evidence="4 5" key="1">
    <citation type="journal article" date="2019" name="PLoS Biol.">
        <title>Sex chromosomes control vertical transmission of feminizing Wolbachia symbionts in an isopod.</title>
        <authorList>
            <person name="Becking T."/>
            <person name="Chebbi M.A."/>
            <person name="Giraud I."/>
            <person name="Moumen B."/>
            <person name="Laverre T."/>
            <person name="Caubet Y."/>
            <person name="Peccoud J."/>
            <person name="Gilbert C."/>
            <person name="Cordaux R."/>
        </authorList>
    </citation>
    <scope>NUCLEOTIDE SEQUENCE [LARGE SCALE GENOMIC DNA]</scope>
    <source>
        <strain evidence="4">ANa2</strain>
        <tissue evidence="4">Whole body excluding digestive tract and cuticle</tissue>
    </source>
</reference>
<comment type="pathway">
    <text evidence="3">Protein modification; protein glycosylation.</text>
</comment>
<evidence type="ECO:0000256" key="2">
    <source>
        <dbReference type="ARBA" id="ARBA00022679"/>
    </source>
</evidence>
<dbReference type="GO" id="GO:0032580">
    <property type="term" value="C:Golgi cisterna membrane"/>
    <property type="evidence" value="ECO:0007669"/>
    <property type="project" value="UniProtKB-SubCell"/>
</dbReference>
<name>A0A5N5SZ56_9CRUS</name>